<dbReference type="EMBL" id="JACAZH010000002">
    <property type="protein sequence ID" value="KAF7375712.1"/>
    <property type="molecule type" value="Genomic_DNA"/>
</dbReference>
<sequence>MTSDFIPERPKDAKYRTLIVLLDGTGDRADKDATNIVLLHDMLRNGKKYPGDNNEQLVYYREGIGADTETDYWGFARDAYSMLRKTIDQAVATSFKNPIIEAYTWLAGMLKATGLSDTALAEKAFNLYKESASLPSGTTEQERRKTEFAALEERWQNFRTKYKVRRPSVKLLGCWDSVNSVGFWNNISLAYTATNDIVHTFRHAIALDERRAKFKQNMWSKPKPAETDGPSVINDQGAKKPAVTANAEPKRDNGPSVETDVQEVWFAGCHCDVGGGSVLNGTRPNLAHISLRWMIRECFKADTGIVFSSIELEKLGIQPSHLYPHVRARPKVSAVTPGSLTIQAIEAPGWWPKWSKSSTSETPKELDSPNMSEEALDARDALAPIYDQLALKSWMWQAMESLYTKKSVYDAATQTFSDVWHRHNGAGRTIPPAKETHGGKIKVHRTVQMRMKGTYENGGKYIPKARVGWGDFEKKTPFEQAEADIEWVS</sequence>
<feature type="domain" description="T6SS Phospholipase effector Tle1-like catalytic" evidence="2">
    <location>
        <begin position="106"/>
        <end position="297"/>
    </location>
</feature>
<feature type="region of interest" description="Disordered" evidence="1">
    <location>
        <begin position="220"/>
        <end position="257"/>
    </location>
</feature>
<evidence type="ECO:0000256" key="1">
    <source>
        <dbReference type="SAM" id="MobiDB-lite"/>
    </source>
</evidence>
<evidence type="ECO:0000313" key="4">
    <source>
        <dbReference type="Proteomes" id="UP000623467"/>
    </source>
</evidence>
<dbReference type="OrthoDB" id="3162439at2759"/>
<evidence type="ECO:0000313" key="3">
    <source>
        <dbReference type="EMBL" id="KAF7375712.1"/>
    </source>
</evidence>
<dbReference type="PANTHER" id="PTHR33840">
    <property type="match status" value="1"/>
</dbReference>
<comment type="caution">
    <text evidence="3">The sequence shown here is derived from an EMBL/GenBank/DDBJ whole genome shotgun (WGS) entry which is preliminary data.</text>
</comment>
<accession>A0A8H6ZE35</accession>
<keyword evidence="4" id="KW-1185">Reference proteome</keyword>
<proteinExistence type="predicted"/>
<dbReference type="AlphaFoldDB" id="A0A8H6ZE35"/>
<reference evidence="3" key="1">
    <citation type="submission" date="2020-05" db="EMBL/GenBank/DDBJ databases">
        <title>Mycena genomes resolve the evolution of fungal bioluminescence.</title>
        <authorList>
            <person name="Tsai I.J."/>
        </authorList>
    </citation>
    <scope>NUCLEOTIDE SEQUENCE</scope>
    <source>
        <strain evidence="3">160909Yilan</strain>
    </source>
</reference>
<dbReference type="Pfam" id="PF09994">
    <property type="entry name" value="T6SS_Tle1-like_cat"/>
    <property type="match status" value="1"/>
</dbReference>
<name>A0A8H6ZE35_9AGAR</name>
<dbReference type="InterPro" id="IPR018712">
    <property type="entry name" value="Tle1-like_cat"/>
</dbReference>
<dbReference type="Proteomes" id="UP000623467">
    <property type="component" value="Unassembled WGS sequence"/>
</dbReference>
<organism evidence="3 4">
    <name type="scientific">Mycena sanguinolenta</name>
    <dbReference type="NCBI Taxonomy" id="230812"/>
    <lineage>
        <taxon>Eukaryota</taxon>
        <taxon>Fungi</taxon>
        <taxon>Dikarya</taxon>
        <taxon>Basidiomycota</taxon>
        <taxon>Agaricomycotina</taxon>
        <taxon>Agaricomycetes</taxon>
        <taxon>Agaricomycetidae</taxon>
        <taxon>Agaricales</taxon>
        <taxon>Marasmiineae</taxon>
        <taxon>Mycenaceae</taxon>
        <taxon>Mycena</taxon>
    </lineage>
</organism>
<protein>
    <recommendedName>
        <fullName evidence="2">T6SS Phospholipase effector Tle1-like catalytic domain-containing protein</fullName>
    </recommendedName>
</protein>
<evidence type="ECO:0000259" key="2">
    <source>
        <dbReference type="Pfam" id="PF09994"/>
    </source>
</evidence>
<gene>
    <name evidence="3" type="ORF">MSAN_00460700</name>
</gene>
<dbReference type="PANTHER" id="PTHR33840:SF1">
    <property type="entry name" value="TLE1 PHOSPHOLIPASE DOMAIN-CONTAINING PROTEIN"/>
    <property type="match status" value="1"/>
</dbReference>